<reference evidence="3" key="1">
    <citation type="submission" date="2020-12" db="EMBL/GenBank/DDBJ databases">
        <title>Hymenobacter sp.</title>
        <authorList>
            <person name="Kim M.K."/>
        </authorList>
    </citation>
    <scope>NUCLEOTIDE SEQUENCE [LARGE SCALE GENOMIC DNA]</scope>
    <source>
        <strain evidence="3">BT553</strain>
    </source>
</reference>
<feature type="compositionally biased region" description="Low complexity" evidence="1">
    <location>
        <begin position="99"/>
        <end position="119"/>
    </location>
</feature>
<accession>A0ABS0XRB2</accession>
<comment type="caution">
    <text evidence="2">The sequence shown here is derived from an EMBL/GenBank/DDBJ whole genome shotgun (WGS) entry which is preliminary data.</text>
</comment>
<evidence type="ECO:0000313" key="2">
    <source>
        <dbReference type="EMBL" id="MBJ6122579.1"/>
    </source>
</evidence>
<evidence type="ECO:0008006" key="4">
    <source>
        <dbReference type="Google" id="ProtNLM"/>
    </source>
</evidence>
<dbReference type="RefSeq" id="WP_199038337.1">
    <property type="nucleotide sequence ID" value="NZ_JAELXS010000006.1"/>
</dbReference>
<feature type="region of interest" description="Disordered" evidence="1">
    <location>
        <begin position="87"/>
        <end position="119"/>
    </location>
</feature>
<dbReference type="EMBL" id="JAELXS010000006">
    <property type="protein sequence ID" value="MBJ6122579.1"/>
    <property type="molecule type" value="Genomic_DNA"/>
</dbReference>
<sequence>MPLPILIAAALVQGAAAAPARLTPEQADARCVVMLGFISTQGRMPADKMEAVKNGTAYYLGKLRGRNPNVNLPAVLDAAAKTAAAQKVPVGPESQRCGAELSSLAAASRPPAAATPRKP</sequence>
<evidence type="ECO:0000256" key="1">
    <source>
        <dbReference type="SAM" id="MobiDB-lite"/>
    </source>
</evidence>
<keyword evidence="3" id="KW-1185">Reference proteome</keyword>
<protein>
    <recommendedName>
        <fullName evidence="4">Rap1a immunity protein domain-containing protein</fullName>
    </recommendedName>
</protein>
<organism evidence="2 3">
    <name type="scientific">Sphingomonas mollis</name>
    <dbReference type="NCBI Taxonomy" id="2795726"/>
    <lineage>
        <taxon>Bacteria</taxon>
        <taxon>Pseudomonadati</taxon>
        <taxon>Pseudomonadota</taxon>
        <taxon>Alphaproteobacteria</taxon>
        <taxon>Sphingomonadales</taxon>
        <taxon>Sphingomonadaceae</taxon>
        <taxon>Sphingomonas</taxon>
    </lineage>
</organism>
<evidence type="ECO:0000313" key="3">
    <source>
        <dbReference type="Proteomes" id="UP000640426"/>
    </source>
</evidence>
<proteinExistence type="predicted"/>
<name>A0ABS0XRB2_9SPHN</name>
<dbReference type="Proteomes" id="UP000640426">
    <property type="component" value="Unassembled WGS sequence"/>
</dbReference>
<gene>
    <name evidence="2" type="ORF">JAO74_12330</name>
</gene>